<dbReference type="GO" id="GO:0015252">
    <property type="term" value="F:proton channel activity"/>
    <property type="evidence" value="ECO:0007669"/>
    <property type="project" value="InterPro"/>
</dbReference>
<name>A0A2Z3JFT1_9DEIO</name>
<dbReference type="KEGG" id="dez:DKM44_13040"/>
<dbReference type="GO" id="GO:0016020">
    <property type="term" value="C:membrane"/>
    <property type="evidence" value="ECO:0007669"/>
    <property type="project" value="UniProtKB-SubCell"/>
</dbReference>
<evidence type="ECO:0000313" key="15">
    <source>
        <dbReference type="Proteomes" id="UP000245368"/>
    </source>
</evidence>
<reference evidence="14 15" key="1">
    <citation type="submission" date="2018-05" db="EMBL/GenBank/DDBJ databases">
        <title>Complete Genome Sequence of Deinococcus sp. strain 17bor-2.</title>
        <authorList>
            <person name="Srinivasan S."/>
        </authorList>
    </citation>
    <scope>NUCLEOTIDE SEQUENCE [LARGE SCALE GENOMIC DNA]</scope>
    <source>
        <strain evidence="14 15">17bor-2</strain>
    </source>
</reference>
<evidence type="ECO:0000256" key="8">
    <source>
        <dbReference type="ARBA" id="ARBA00022989"/>
    </source>
</evidence>
<gene>
    <name evidence="14" type="ORF">DKM44_13040</name>
</gene>
<dbReference type="Pfam" id="PF06736">
    <property type="entry name" value="TMEM175"/>
    <property type="match status" value="1"/>
</dbReference>
<comment type="subcellular location">
    <subcellularLocation>
        <location evidence="1">Membrane</location>
        <topology evidence="1">Multi-pass membrane protein</topology>
    </subcellularLocation>
</comment>
<feature type="transmembrane region" description="Helical" evidence="13">
    <location>
        <begin position="50"/>
        <end position="75"/>
    </location>
</feature>
<evidence type="ECO:0008006" key="16">
    <source>
        <dbReference type="Google" id="ProtNLM"/>
    </source>
</evidence>
<dbReference type="AlphaFoldDB" id="A0A2Z3JFT1"/>
<sequence>MVLELKVPEGHQLGDLFKNWPKLLSYLVSFVYVGIYWNNHHHQMYTVKRINGAVMWANLHLLFWLSLLPLLTAWAGESHFAAVPMSVYAGDLLMCGVAFTVLQQTVIRAAPSNALLAEAVGEDTKGKLSVAGYILAILVAFVGPLGPAISGVLLIAVALMWVIPDRRIERALDAEEHRQKH</sequence>
<keyword evidence="10 13" id="KW-0472">Membrane</keyword>
<keyword evidence="7" id="KW-0630">Potassium</keyword>
<keyword evidence="5 13" id="KW-0812">Transmembrane</keyword>
<organism evidence="14 15">
    <name type="scientific">Deinococcus irradiatisoli</name>
    <dbReference type="NCBI Taxonomy" id="2202254"/>
    <lineage>
        <taxon>Bacteria</taxon>
        <taxon>Thermotogati</taxon>
        <taxon>Deinococcota</taxon>
        <taxon>Deinococci</taxon>
        <taxon>Deinococcales</taxon>
        <taxon>Deinococcaceae</taxon>
        <taxon>Deinococcus</taxon>
    </lineage>
</organism>
<dbReference type="Proteomes" id="UP000245368">
    <property type="component" value="Chromosome"/>
</dbReference>
<evidence type="ECO:0000256" key="11">
    <source>
        <dbReference type="ARBA" id="ARBA00023303"/>
    </source>
</evidence>
<protein>
    <recommendedName>
        <fullName evidence="16">DUF1211 domain-containing protein</fullName>
    </recommendedName>
</protein>
<keyword evidence="6" id="KW-0631">Potassium channel</keyword>
<evidence type="ECO:0000256" key="10">
    <source>
        <dbReference type="ARBA" id="ARBA00023136"/>
    </source>
</evidence>
<evidence type="ECO:0000256" key="5">
    <source>
        <dbReference type="ARBA" id="ARBA00022692"/>
    </source>
</evidence>
<dbReference type="InterPro" id="IPR010617">
    <property type="entry name" value="TMEM175-like"/>
</dbReference>
<proteinExistence type="inferred from homology"/>
<dbReference type="EMBL" id="CP029494">
    <property type="protein sequence ID" value="AWN24047.1"/>
    <property type="molecule type" value="Genomic_DNA"/>
</dbReference>
<keyword evidence="9" id="KW-0406">Ion transport</keyword>
<evidence type="ECO:0000256" key="12">
    <source>
        <dbReference type="ARBA" id="ARBA00034430"/>
    </source>
</evidence>
<evidence type="ECO:0000256" key="3">
    <source>
        <dbReference type="ARBA" id="ARBA00022448"/>
    </source>
</evidence>
<dbReference type="OrthoDB" id="7626281at2"/>
<evidence type="ECO:0000256" key="1">
    <source>
        <dbReference type="ARBA" id="ARBA00004141"/>
    </source>
</evidence>
<evidence type="ECO:0000256" key="6">
    <source>
        <dbReference type="ARBA" id="ARBA00022826"/>
    </source>
</evidence>
<keyword evidence="4" id="KW-0633">Potassium transport</keyword>
<evidence type="ECO:0000256" key="9">
    <source>
        <dbReference type="ARBA" id="ARBA00023065"/>
    </source>
</evidence>
<evidence type="ECO:0000256" key="13">
    <source>
        <dbReference type="SAM" id="Phobius"/>
    </source>
</evidence>
<feature type="transmembrane region" description="Helical" evidence="13">
    <location>
        <begin position="20"/>
        <end position="38"/>
    </location>
</feature>
<evidence type="ECO:0000313" key="14">
    <source>
        <dbReference type="EMBL" id="AWN24047.1"/>
    </source>
</evidence>
<dbReference type="RefSeq" id="WP_109827775.1">
    <property type="nucleotide sequence ID" value="NZ_CP029494.1"/>
</dbReference>
<evidence type="ECO:0000256" key="4">
    <source>
        <dbReference type="ARBA" id="ARBA00022538"/>
    </source>
</evidence>
<comment type="similarity">
    <text evidence="2">Belongs to the TMEM175 family.</text>
</comment>
<keyword evidence="11" id="KW-0407">Ion channel</keyword>
<evidence type="ECO:0000256" key="7">
    <source>
        <dbReference type="ARBA" id="ARBA00022958"/>
    </source>
</evidence>
<feature type="transmembrane region" description="Helical" evidence="13">
    <location>
        <begin position="130"/>
        <end position="163"/>
    </location>
</feature>
<keyword evidence="8 13" id="KW-1133">Transmembrane helix</keyword>
<keyword evidence="15" id="KW-1185">Reference proteome</keyword>
<dbReference type="GO" id="GO:0005267">
    <property type="term" value="F:potassium channel activity"/>
    <property type="evidence" value="ECO:0007669"/>
    <property type="project" value="UniProtKB-KW"/>
</dbReference>
<comment type="catalytic activity">
    <reaction evidence="12">
        <text>K(+)(in) = K(+)(out)</text>
        <dbReference type="Rhea" id="RHEA:29463"/>
        <dbReference type="ChEBI" id="CHEBI:29103"/>
    </reaction>
</comment>
<accession>A0A2Z3JFT1</accession>
<keyword evidence="3" id="KW-0813">Transport</keyword>
<evidence type="ECO:0000256" key="2">
    <source>
        <dbReference type="ARBA" id="ARBA00006920"/>
    </source>
</evidence>